<dbReference type="InterPro" id="IPR036852">
    <property type="entry name" value="Peptidase_S8/S53_dom_sf"/>
</dbReference>
<feature type="active site" description="Charge relay system" evidence="5">
    <location>
        <position position="198"/>
    </location>
</feature>
<feature type="domain" description="Peptidase S8/S53" evidence="6">
    <location>
        <begin position="154"/>
        <end position="392"/>
    </location>
</feature>
<dbReference type="InterPro" id="IPR000209">
    <property type="entry name" value="Peptidase_S8/S53_dom"/>
</dbReference>
<feature type="active site" description="Charge relay system" evidence="5">
    <location>
        <position position="378"/>
    </location>
</feature>
<evidence type="ECO:0000256" key="2">
    <source>
        <dbReference type="ARBA" id="ARBA00022670"/>
    </source>
</evidence>
<organism evidence="7 8">
    <name type="scientific">Lentzea atacamensis</name>
    <dbReference type="NCBI Taxonomy" id="531938"/>
    <lineage>
        <taxon>Bacteria</taxon>
        <taxon>Bacillati</taxon>
        <taxon>Actinomycetota</taxon>
        <taxon>Actinomycetes</taxon>
        <taxon>Pseudonocardiales</taxon>
        <taxon>Pseudonocardiaceae</taxon>
        <taxon>Lentzea</taxon>
    </lineage>
</organism>
<dbReference type="GO" id="GO:0006508">
    <property type="term" value="P:proteolysis"/>
    <property type="evidence" value="ECO:0007669"/>
    <property type="project" value="UniProtKB-KW"/>
</dbReference>
<feature type="active site" description="Charge relay system" evidence="5">
    <location>
        <position position="161"/>
    </location>
</feature>
<dbReference type="GO" id="GO:0004252">
    <property type="term" value="F:serine-type endopeptidase activity"/>
    <property type="evidence" value="ECO:0007669"/>
    <property type="project" value="UniProtKB-UniRule"/>
</dbReference>
<sequence>MTNAGTMSDDFPRESDREIVVDLPYVDLVTEHLSNFDSGARPHPDKHSAVLGLGVISLPGLENAASTLRALREERQARGEHSRFDRGTPPETDLDEILHELRRTFRGKHNGWAPEMGKNRTVKAVHGTPHIGGDTYPLKVENAFELPESSSHPKVQVGLIDTKVYPHPQFAGRLIAAGSALLPASEDKDDVYNHLDIHGTFSVGLILREAPEASVIVEAVLNHDGARATVWDVAMAMTRFADRDVSVLVMPLVCHTDDGEPPLVLKRAIDLLRNKVVVVAAAGNHGRQDPVKGVEQNNRPGFPAACDGVIAVGSVGRNGAPSDFNPRDAEWIDVFELGEQVLSTSVCGTVKYTVPMGCIQPPSNPVVFEGTAQWTGTSFAATTVAGKIAATMIATEQSAFDAVGELTGGRGV</sequence>
<accession>A0A316HXY3</accession>
<evidence type="ECO:0000256" key="3">
    <source>
        <dbReference type="ARBA" id="ARBA00022801"/>
    </source>
</evidence>
<dbReference type="SUPFAM" id="SSF52743">
    <property type="entry name" value="Subtilisin-like"/>
    <property type="match status" value="1"/>
</dbReference>
<dbReference type="Gene3D" id="3.40.50.200">
    <property type="entry name" value="Peptidase S8/S53 domain"/>
    <property type="match status" value="1"/>
</dbReference>
<keyword evidence="3 5" id="KW-0378">Hydrolase</keyword>
<keyword evidence="2 5" id="KW-0645">Protease</keyword>
<dbReference type="Pfam" id="PF00082">
    <property type="entry name" value="Peptidase_S8"/>
    <property type="match status" value="1"/>
</dbReference>
<name>A0A316HXY3_9PSEU</name>
<evidence type="ECO:0000256" key="5">
    <source>
        <dbReference type="PROSITE-ProRule" id="PRU01240"/>
    </source>
</evidence>
<proteinExistence type="inferred from homology"/>
<dbReference type="EMBL" id="QGHB01000007">
    <property type="protein sequence ID" value="PWK85009.1"/>
    <property type="molecule type" value="Genomic_DNA"/>
</dbReference>
<dbReference type="InterPro" id="IPR050131">
    <property type="entry name" value="Peptidase_S8_subtilisin-like"/>
</dbReference>
<evidence type="ECO:0000313" key="7">
    <source>
        <dbReference type="EMBL" id="PWK85009.1"/>
    </source>
</evidence>
<evidence type="ECO:0000256" key="1">
    <source>
        <dbReference type="ARBA" id="ARBA00011073"/>
    </source>
</evidence>
<reference evidence="7 8" key="1">
    <citation type="submission" date="2018-05" db="EMBL/GenBank/DDBJ databases">
        <title>Genomic Encyclopedia of Type Strains, Phase IV (KMG-IV): sequencing the most valuable type-strain genomes for metagenomic binning, comparative biology and taxonomic classification.</title>
        <authorList>
            <person name="Goeker M."/>
        </authorList>
    </citation>
    <scope>NUCLEOTIDE SEQUENCE [LARGE SCALE GENOMIC DNA]</scope>
    <source>
        <strain evidence="7 8">DSM 45480</strain>
    </source>
</reference>
<evidence type="ECO:0000256" key="4">
    <source>
        <dbReference type="ARBA" id="ARBA00022825"/>
    </source>
</evidence>
<keyword evidence="4 5" id="KW-0720">Serine protease</keyword>
<gene>
    <name evidence="7" type="ORF">C8D88_107216</name>
</gene>
<evidence type="ECO:0000313" key="8">
    <source>
        <dbReference type="Proteomes" id="UP000246005"/>
    </source>
</evidence>
<dbReference type="PROSITE" id="PS51892">
    <property type="entry name" value="SUBTILASE"/>
    <property type="match status" value="1"/>
</dbReference>
<evidence type="ECO:0000259" key="6">
    <source>
        <dbReference type="Pfam" id="PF00082"/>
    </source>
</evidence>
<dbReference type="CDD" id="cd00306">
    <property type="entry name" value="Peptidases_S8_S53"/>
    <property type="match status" value="1"/>
</dbReference>
<dbReference type="Proteomes" id="UP000246005">
    <property type="component" value="Unassembled WGS sequence"/>
</dbReference>
<protein>
    <submittedName>
        <fullName evidence="7">Subtilase family protein</fullName>
    </submittedName>
</protein>
<comment type="caution">
    <text evidence="7">The sequence shown here is derived from an EMBL/GenBank/DDBJ whole genome shotgun (WGS) entry which is preliminary data.</text>
</comment>
<dbReference type="AlphaFoldDB" id="A0A316HXY3"/>
<comment type="similarity">
    <text evidence="1 5">Belongs to the peptidase S8 family.</text>
</comment>
<dbReference type="PANTHER" id="PTHR43806">
    <property type="entry name" value="PEPTIDASE S8"/>
    <property type="match status" value="1"/>
</dbReference>
<dbReference type="PANTHER" id="PTHR43806:SF11">
    <property type="entry name" value="CEREVISIN-RELATED"/>
    <property type="match status" value="1"/>
</dbReference>